<dbReference type="InterPro" id="IPR029045">
    <property type="entry name" value="ClpP/crotonase-like_dom_sf"/>
</dbReference>
<dbReference type="EC" id="3.1.2.4" evidence="2"/>
<comment type="pathway">
    <text evidence="2">Amino-acid degradation; L-valine degradation.</text>
</comment>
<evidence type="ECO:0000313" key="6">
    <source>
        <dbReference type="Proteomes" id="UP001227230"/>
    </source>
</evidence>
<evidence type="ECO:0000313" key="5">
    <source>
        <dbReference type="EMBL" id="WKA01693.1"/>
    </source>
</evidence>
<reference evidence="5 6" key="1">
    <citation type="journal article" date="2023" name="Hortic Res">
        <title>The complete reference genome for grapevine (Vitis vinifera L.) genetics and breeding.</title>
        <authorList>
            <person name="Shi X."/>
            <person name="Cao S."/>
            <person name="Wang X."/>
            <person name="Huang S."/>
            <person name="Wang Y."/>
            <person name="Liu Z."/>
            <person name="Liu W."/>
            <person name="Leng X."/>
            <person name="Peng Y."/>
            <person name="Wang N."/>
            <person name="Wang Y."/>
            <person name="Ma Z."/>
            <person name="Xu X."/>
            <person name="Zhang F."/>
            <person name="Xue H."/>
            <person name="Zhong H."/>
            <person name="Wang Y."/>
            <person name="Zhang K."/>
            <person name="Velt A."/>
            <person name="Avia K."/>
            <person name="Holtgrawe D."/>
            <person name="Grimplet J."/>
            <person name="Matus J.T."/>
            <person name="Ware D."/>
            <person name="Wu X."/>
            <person name="Wang H."/>
            <person name="Liu C."/>
            <person name="Fang Y."/>
            <person name="Rustenholz C."/>
            <person name="Cheng Z."/>
            <person name="Xiao H."/>
            <person name="Zhou Y."/>
        </authorList>
    </citation>
    <scope>NUCLEOTIDE SEQUENCE [LARGE SCALE GENOMIC DNA]</scope>
    <source>
        <strain evidence="6">cv. Pinot noir / PN40024</strain>
        <tissue evidence="5">Leaf</tissue>
    </source>
</reference>
<comment type="similarity">
    <text evidence="2">Belongs to the enoyl-CoA hydratase/isomerase family.</text>
</comment>
<feature type="region of interest" description="Disordered" evidence="3">
    <location>
        <begin position="64"/>
        <end position="108"/>
    </location>
</feature>
<sequence>MLLKPIGQEEIVPGQTTVKDSGIYGELGQGNRGAENCAISEQRMDSHVHLIYRKSSFVKENDDLLESGSQSNSEISTSHLNTSLLSEETSKLSEGNCGGSGSHHEGDVSSKLMVSSSAELCGESHTTENVECAIGVHGKDLNARDHVPISTPSESTQIRILNAVFRQSGIHNFDSDVPVVENVSKVTWATLACYVTQNSGHWSFGASFYKKQLTLDYLLATSTKPLVSLINGIVMGGGTGLSMNSMFRVVTENTVLAIPKGQIRLFLDVGASYFLSRLPGFVGEYLGLTGTQLDGNEIIACGLATHFVLSKDLFLLENALSEVASLDASTISRVINGFSRSLKKDSAFRRLEMINKCFSRTVEEILSMLENEAANGDNKWIIQAISSMKSTSPIGLKIFLKLFGEGRTKELKDCLIQDYTIVCNMFRRSFNLDLIEVQEQNYLRKANNPRYL</sequence>
<comment type="function">
    <text evidence="2">Hydrolyzes 3-hydroxyisobutyryl-CoA (HIBYL-CoA), a saline catabolite. Has high activity toward isobutyryl-CoA. Could be an isobutyryl-CoA dehydrogenase that functions in valine catabolism.</text>
</comment>
<comment type="catalytic activity">
    <reaction evidence="2">
        <text>3-hydroxy-2-methylpropanoyl-CoA + H2O = 3-hydroxy-2-methylpropanoate + CoA + H(+)</text>
        <dbReference type="Rhea" id="RHEA:20888"/>
        <dbReference type="ChEBI" id="CHEBI:11805"/>
        <dbReference type="ChEBI" id="CHEBI:15377"/>
        <dbReference type="ChEBI" id="CHEBI:15378"/>
        <dbReference type="ChEBI" id="CHEBI:57287"/>
        <dbReference type="ChEBI" id="CHEBI:57340"/>
        <dbReference type="EC" id="3.1.2.4"/>
    </reaction>
</comment>
<name>A0ABY9D434_VITVI</name>
<dbReference type="InterPro" id="IPR032259">
    <property type="entry name" value="HIBYL-CoA-H"/>
</dbReference>
<dbReference type="Proteomes" id="UP001227230">
    <property type="component" value="Chromosome 13"/>
</dbReference>
<evidence type="ECO:0000259" key="4">
    <source>
        <dbReference type="Pfam" id="PF16113"/>
    </source>
</evidence>
<dbReference type="CDD" id="cd06558">
    <property type="entry name" value="crotonase-like"/>
    <property type="match status" value="1"/>
</dbReference>
<proteinExistence type="inferred from homology"/>
<keyword evidence="1 2" id="KW-0378">Hydrolase</keyword>
<dbReference type="PANTHER" id="PTHR43176">
    <property type="entry name" value="3-HYDROXYISOBUTYRYL-COA HYDROLASE-RELATED"/>
    <property type="match status" value="1"/>
</dbReference>
<gene>
    <name evidence="5" type="ORF">VitviT2T_019962</name>
</gene>
<dbReference type="InterPro" id="IPR045004">
    <property type="entry name" value="ECH_dom"/>
</dbReference>
<evidence type="ECO:0000256" key="3">
    <source>
        <dbReference type="SAM" id="MobiDB-lite"/>
    </source>
</evidence>
<protein>
    <recommendedName>
        <fullName evidence="2">3-hydroxyisobutyryl-CoA hydrolase</fullName>
        <shortName evidence="2">HIB-CoA hydrolase</shortName>
        <shortName evidence="2">HIBYL-CoA-H</shortName>
        <ecNumber evidence="2">3.1.2.4</ecNumber>
    </recommendedName>
    <alternativeName>
        <fullName evidence="2">3-hydroxyisobutyryl-coenzyme A hydrolase</fullName>
    </alternativeName>
</protein>
<dbReference type="Gene3D" id="3.90.226.10">
    <property type="entry name" value="2-enoyl-CoA Hydratase, Chain A, domain 1"/>
    <property type="match status" value="1"/>
</dbReference>
<feature type="domain" description="Enoyl-CoA hydratase/isomerase" evidence="4">
    <location>
        <begin position="194"/>
        <end position="451"/>
    </location>
</feature>
<dbReference type="EMBL" id="CP126660">
    <property type="protein sequence ID" value="WKA01693.1"/>
    <property type="molecule type" value="Genomic_DNA"/>
</dbReference>
<organism evidence="5 6">
    <name type="scientific">Vitis vinifera</name>
    <name type="common">Grape</name>
    <dbReference type="NCBI Taxonomy" id="29760"/>
    <lineage>
        <taxon>Eukaryota</taxon>
        <taxon>Viridiplantae</taxon>
        <taxon>Streptophyta</taxon>
        <taxon>Embryophyta</taxon>
        <taxon>Tracheophyta</taxon>
        <taxon>Spermatophyta</taxon>
        <taxon>Magnoliopsida</taxon>
        <taxon>eudicotyledons</taxon>
        <taxon>Gunneridae</taxon>
        <taxon>Pentapetalae</taxon>
        <taxon>rosids</taxon>
        <taxon>Vitales</taxon>
        <taxon>Vitaceae</taxon>
        <taxon>Viteae</taxon>
        <taxon>Vitis</taxon>
    </lineage>
</organism>
<evidence type="ECO:0000256" key="1">
    <source>
        <dbReference type="ARBA" id="ARBA00022801"/>
    </source>
</evidence>
<accession>A0ABY9D434</accession>
<dbReference type="SUPFAM" id="SSF52096">
    <property type="entry name" value="ClpP/crotonase"/>
    <property type="match status" value="1"/>
</dbReference>
<evidence type="ECO:0000256" key="2">
    <source>
        <dbReference type="RuleBase" id="RU369070"/>
    </source>
</evidence>
<keyword evidence="6" id="KW-1185">Reference proteome</keyword>
<dbReference type="PANTHER" id="PTHR43176:SF6">
    <property type="entry name" value="3-HYDROXYISOBUTYRYL-COA HYDROLASE"/>
    <property type="match status" value="1"/>
</dbReference>
<dbReference type="Pfam" id="PF16113">
    <property type="entry name" value="ECH_2"/>
    <property type="match status" value="1"/>
</dbReference>
<feature type="compositionally biased region" description="Low complexity" evidence="3">
    <location>
        <begin position="76"/>
        <end position="87"/>
    </location>
</feature>